<dbReference type="PROSITE" id="PS50879">
    <property type="entry name" value="RNASE_H_1"/>
    <property type="match status" value="1"/>
</dbReference>
<reference evidence="2 3" key="1">
    <citation type="journal article" date="2013" name="Genome Biol.">
        <title>The genome sequence of the most widely cultivated cacao type and its use to identify candidate genes regulating pod color.</title>
        <authorList>
            <person name="Motamayor J.C."/>
            <person name="Mockaitis K."/>
            <person name="Schmutz J."/>
            <person name="Haiminen N."/>
            <person name="Iii D.L."/>
            <person name="Cornejo O."/>
            <person name="Findley S.D."/>
            <person name="Zheng P."/>
            <person name="Utro F."/>
            <person name="Royaert S."/>
            <person name="Saski C."/>
            <person name="Jenkins J."/>
            <person name="Podicheti R."/>
            <person name="Zhao M."/>
            <person name="Scheffler B.E."/>
            <person name="Stack J.C."/>
            <person name="Feltus F.A."/>
            <person name="Mustiga G.M."/>
            <person name="Amores F."/>
            <person name="Phillips W."/>
            <person name="Marelli J.P."/>
            <person name="May G.D."/>
            <person name="Shapiro H."/>
            <person name="Ma J."/>
            <person name="Bustamante C.D."/>
            <person name="Schnell R.J."/>
            <person name="Main D."/>
            <person name="Gilbert D."/>
            <person name="Parida L."/>
            <person name="Kuhn D.N."/>
        </authorList>
    </citation>
    <scope>NUCLEOTIDE SEQUENCE [LARGE SCALE GENOMIC DNA]</scope>
    <source>
        <strain evidence="3">cv. Matina 1-6</strain>
    </source>
</reference>
<dbReference type="PANTHER" id="PTHR33033:SF121">
    <property type="entry name" value="POLYNUCLEOTIDYL TRANSFERASE, RIBONUCLEASE H-LIKE SUPERFAMILY PROTEIN"/>
    <property type="match status" value="1"/>
</dbReference>
<dbReference type="HOGENOM" id="CLU_000680_21_2_1"/>
<evidence type="ECO:0000313" key="2">
    <source>
        <dbReference type="EMBL" id="EOX99663.1"/>
    </source>
</evidence>
<gene>
    <name evidence="2" type="ORF">TCM_008400</name>
</gene>
<dbReference type="InterPro" id="IPR036397">
    <property type="entry name" value="RNaseH_sf"/>
</dbReference>
<feature type="domain" description="RNase H type-1" evidence="1">
    <location>
        <begin position="17"/>
        <end position="150"/>
    </location>
</feature>
<keyword evidence="3" id="KW-1185">Reference proteome</keyword>
<evidence type="ECO:0000313" key="3">
    <source>
        <dbReference type="Proteomes" id="UP000026915"/>
    </source>
</evidence>
<dbReference type="CDD" id="cd06222">
    <property type="entry name" value="RNase_H_like"/>
    <property type="match status" value="1"/>
</dbReference>
<dbReference type="EMBL" id="CM001880">
    <property type="protein sequence ID" value="EOX99663.1"/>
    <property type="molecule type" value="Genomic_DNA"/>
</dbReference>
<dbReference type="GO" id="GO:0004523">
    <property type="term" value="F:RNA-DNA hybrid ribonuclease activity"/>
    <property type="evidence" value="ECO:0007669"/>
    <property type="project" value="InterPro"/>
</dbReference>
<dbReference type="Gramene" id="EOX99663">
    <property type="protein sequence ID" value="EOX99663"/>
    <property type="gene ID" value="TCM_008400"/>
</dbReference>
<dbReference type="PANTHER" id="PTHR33033">
    <property type="entry name" value="POLYNUCLEOTIDYL TRANSFERASE, RIBONUCLEASE H-LIKE SUPERFAMILY PROTEIN-RELATED"/>
    <property type="match status" value="1"/>
</dbReference>
<dbReference type="Proteomes" id="UP000026915">
    <property type="component" value="Chromosome 2"/>
</dbReference>
<dbReference type="GO" id="GO:0003676">
    <property type="term" value="F:nucleic acid binding"/>
    <property type="evidence" value="ECO:0007669"/>
    <property type="project" value="InterPro"/>
</dbReference>
<dbReference type="Pfam" id="PF13456">
    <property type="entry name" value="RVT_3"/>
    <property type="match status" value="1"/>
</dbReference>
<dbReference type="InterPro" id="IPR044730">
    <property type="entry name" value="RNase_H-like_dom_plant"/>
</dbReference>
<protein>
    <recommendedName>
        <fullName evidence="1">RNase H type-1 domain-containing protein</fullName>
    </recommendedName>
</protein>
<dbReference type="OMA" id="ICRNDNG"/>
<evidence type="ECO:0000259" key="1">
    <source>
        <dbReference type="PROSITE" id="PS50879"/>
    </source>
</evidence>
<dbReference type="Gene3D" id="3.30.420.10">
    <property type="entry name" value="Ribonuclease H-like superfamily/Ribonuclease H"/>
    <property type="match status" value="1"/>
</dbReference>
<dbReference type="SUPFAM" id="SSF53098">
    <property type="entry name" value="Ribonuclease H-like"/>
    <property type="match status" value="1"/>
</dbReference>
<sequence length="162" mass="18723">MQRDENIRPLTVWEKPGADAVKFNVDGAANGSPGAARIEGLLRNEKREVFIKFSKAISRGDSNLVEYLSIGEAFILFSNSIWVHNHSLVIESDSRNAIRWINDPSKTPWRLRKWMLHIEVLKKRVTDWKIRHRLREGNREANLLAKEGVGREVDLVEFHNPM</sequence>
<dbReference type="AlphaFoldDB" id="A0A061EBP3"/>
<name>A0A061EBP3_THECC</name>
<organism evidence="2 3">
    <name type="scientific">Theobroma cacao</name>
    <name type="common">Cacao</name>
    <name type="synonym">Cocoa</name>
    <dbReference type="NCBI Taxonomy" id="3641"/>
    <lineage>
        <taxon>Eukaryota</taxon>
        <taxon>Viridiplantae</taxon>
        <taxon>Streptophyta</taxon>
        <taxon>Embryophyta</taxon>
        <taxon>Tracheophyta</taxon>
        <taxon>Spermatophyta</taxon>
        <taxon>Magnoliopsida</taxon>
        <taxon>eudicotyledons</taxon>
        <taxon>Gunneridae</taxon>
        <taxon>Pentapetalae</taxon>
        <taxon>rosids</taxon>
        <taxon>malvids</taxon>
        <taxon>Malvales</taxon>
        <taxon>Malvaceae</taxon>
        <taxon>Byttnerioideae</taxon>
        <taxon>Theobroma</taxon>
    </lineage>
</organism>
<proteinExistence type="predicted"/>
<accession>A0A061EBP3</accession>
<dbReference type="InParanoid" id="A0A061EBP3"/>
<dbReference type="InterPro" id="IPR012337">
    <property type="entry name" value="RNaseH-like_sf"/>
</dbReference>
<dbReference type="InterPro" id="IPR002156">
    <property type="entry name" value="RNaseH_domain"/>
</dbReference>